<reference evidence="3" key="1">
    <citation type="submission" date="2016-11" db="UniProtKB">
        <authorList>
            <consortium name="WormBaseParasite"/>
        </authorList>
    </citation>
    <scope>IDENTIFICATION</scope>
</reference>
<keyword evidence="2" id="KW-1185">Reference proteome</keyword>
<feature type="coiled-coil region" evidence="1">
    <location>
        <begin position="249"/>
        <end position="276"/>
    </location>
</feature>
<dbReference type="GO" id="GO:0032981">
    <property type="term" value="P:mitochondrial respiratory chain complex I assembly"/>
    <property type="evidence" value="ECO:0007669"/>
    <property type="project" value="InterPro"/>
</dbReference>
<protein>
    <submittedName>
        <fullName evidence="3">39S ribosomal protein L59, mitochondrial</fullName>
    </submittedName>
</protein>
<dbReference type="PANTHER" id="PTHR13338:SF4">
    <property type="entry name" value="NADH DEHYDROGENASE [UBIQUINONE] 1 ALPHA SUBCOMPLEX ASSEMBLY FACTOR 4"/>
    <property type="match status" value="1"/>
</dbReference>
<keyword evidence="1" id="KW-0175">Coiled coil</keyword>
<dbReference type="GO" id="GO:0005739">
    <property type="term" value="C:mitochondrion"/>
    <property type="evidence" value="ECO:0007669"/>
    <property type="project" value="TreeGrafter"/>
</dbReference>
<dbReference type="AlphaFoldDB" id="A0A1I8AG65"/>
<evidence type="ECO:0000313" key="3">
    <source>
        <dbReference type="WBParaSite" id="L893_g5401.t1"/>
    </source>
</evidence>
<dbReference type="Proteomes" id="UP000095287">
    <property type="component" value="Unplaced"/>
</dbReference>
<organism evidence="2 3">
    <name type="scientific">Steinernema glaseri</name>
    <dbReference type="NCBI Taxonomy" id="37863"/>
    <lineage>
        <taxon>Eukaryota</taxon>
        <taxon>Metazoa</taxon>
        <taxon>Ecdysozoa</taxon>
        <taxon>Nematoda</taxon>
        <taxon>Chromadorea</taxon>
        <taxon>Rhabditida</taxon>
        <taxon>Tylenchina</taxon>
        <taxon>Panagrolaimomorpha</taxon>
        <taxon>Strongyloidoidea</taxon>
        <taxon>Steinernematidae</taxon>
        <taxon>Steinernema</taxon>
    </lineage>
</organism>
<dbReference type="Pfam" id="PF06784">
    <property type="entry name" value="UPF0240"/>
    <property type="match status" value="1"/>
</dbReference>
<evidence type="ECO:0000313" key="2">
    <source>
        <dbReference type="Proteomes" id="UP000095287"/>
    </source>
</evidence>
<dbReference type="PANTHER" id="PTHR13338">
    <property type="entry name" value="UPF0240 PROTEIN"/>
    <property type="match status" value="1"/>
</dbReference>
<proteinExistence type="predicted"/>
<name>A0A1I8AG65_9BILA</name>
<dbReference type="InterPro" id="IPR009622">
    <property type="entry name" value="NDUFAF4"/>
</dbReference>
<accession>A0A1I8AG65</accession>
<dbReference type="WBParaSite" id="L893_g5401.t1">
    <property type="protein sequence ID" value="L893_g5401.t1"/>
    <property type="gene ID" value="L893_g5401"/>
</dbReference>
<sequence>MKRIFGSMGRSVKNTNYQDRAVKYAEKIDSGKVKVNAPKYPTEQKYFEKTAHDADLKQKIDEKDAGLIDNMNKFAIHSTEPVERWTSTKELPTRESEYLHRNDPAWEYGFYEPSPEKIEKNRLTFREALEIMRAKLEIDGSKEFAREEVDKAHDVLEHHQAVRRVDPERLDRMWHYFRPFERRDTQKVVSKHKVDQLREALHGKSDERRLMDGFKENFRKAVGSTTSDESRRFEKLTDSEKEQFLLAVKEQRQLEHERLEKRLAEIQKDELEMERGAGNQNEEVAELEVKIKK</sequence>
<evidence type="ECO:0000256" key="1">
    <source>
        <dbReference type="SAM" id="Coils"/>
    </source>
</evidence>